<dbReference type="InterPro" id="IPR027417">
    <property type="entry name" value="P-loop_NTPase"/>
</dbReference>
<dbReference type="PROSITE" id="PS50893">
    <property type="entry name" value="ABC_TRANSPORTER_2"/>
    <property type="match status" value="2"/>
</dbReference>
<dbReference type="SUPFAM" id="SSF52540">
    <property type="entry name" value="P-loop containing nucleoside triphosphate hydrolases"/>
    <property type="match status" value="2"/>
</dbReference>
<protein>
    <submittedName>
        <fullName evidence="7">Glycosyl transferase family 1</fullName>
    </submittedName>
</protein>
<keyword evidence="1" id="KW-0677">Repeat</keyword>
<dbReference type="PANTHER" id="PTHR42855:SF2">
    <property type="entry name" value="DRUG RESISTANCE ABC TRANSPORTER,ATP-BINDING PROTEIN"/>
    <property type="match status" value="1"/>
</dbReference>
<keyword evidence="3" id="KW-0067">ATP-binding</keyword>
<evidence type="ECO:0000259" key="6">
    <source>
        <dbReference type="PROSITE" id="PS50893"/>
    </source>
</evidence>
<reference evidence="7 8" key="1">
    <citation type="submission" date="2017-04" db="EMBL/GenBank/DDBJ databases">
        <title>Whole genome sequence of Bdellovibrio bacteriovorus strain SSB218315.</title>
        <authorList>
            <person name="Oyedara O."/>
            <person name="Rodriguez-Perez M.A."/>
        </authorList>
    </citation>
    <scope>NUCLEOTIDE SEQUENCE [LARGE SCALE GENOMIC DNA]</scope>
    <source>
        <strain evidence="7 8">SSB218315</strain>
    </source>
</reference>
<dbReference type="Gene3D" id="3.40.50.300">
    <property type="entry name" value="P-loop containing nucleotide triphosphate hydrolases"/>
    <property type="match status" value="2"/>
</dbReference>
<dbReference type="Proteomes" id="UP000197003">
    <property type="component" value="Chromosome"/>
</dbReference>
<gene>
    <name evidence="7" type="ORF">B9G79_11685</name>
</gene>
<comment type="similarity">
    <text evidence="5">Belongs to the ABC transporter superfamily. ABCF family. Uup subfamily.</text>
</comment>
<dbReference type="GO" id="GO:0003676">
    <property type="term" value="F:nucleic acid binding"/>
    <property type="evidence" value="ECO:0007669"/>
    <property type="project" value="UniProtKB-ARBA"/>
</dbReference>
<evidence type="ECO:0000256" key="4">
    <source>
        <dbReference type="ARBA" id="ARBA00049360"/>
    </source>
</evidence>
<dbReference type="Pfam" id="PF00005">
    <property type="entry name" value="ABC_tran"/>
    <property type="match status" value="2"/>
</dbReference>
<dbReference type="FunFam" id="3.40.50.300:FF:000011">
    <property type="entry name" value="Putative ABC transporter ATP-binding component"/>
    <property type="match status" value="1"/>
</dbReference>
<evidence type="ECO:0000256" key="2">
    <source>
        <dbReference type="ARBA" id="ARBA00022741"/>
    </source>
</evidence>
<feature type="domain" description="ABC transporter" evidence="6">
    <location>
        <begin position="2"/>
        <end position="259"/>
    </location>
</feature>
<feature type="domain" description="ABC transporter" evidence="6">
    <location>
        <begin position="326"/>
        <end position="543"/>
    </location>
</feature>
<dbReference type="SMART" id="SM00382">
    <property type="entry name" value="AAA"/>
    <property type="match status" value="2"/>
</dbReference>
<dbReference type="PANTHER" id="PTHR42855">
    <property type="entry name" value="ABC TRANSPORTER ATP-BINDING SUBUNIT"/>
    <property type="match status" value="1"/>
</dbReference>
<keyword evidence="7" id="KW-0808">Transferase</keyword>
<dbReference type="AlphaFoldDB" id="A0A1Z3N9N1"/>
<evidence type="ECO:0000256" key="3">
    <source>
        <dbReference type="ARBA" id="ARBA00022840"/>
    </source>
</evidence>
<dbReference type="FunFam" id="3.40.50.300:FF:000309">
    <property type="entry name" value="ABC transporter ATP-binding protein"/>
    <property type="match status" value="1"/>
</dbReference>
<dbReference type="CDD" id="cd03221">
    <property type="entry name" value="ABCF_EF-3"/>
    <property type="match status" value="2"/>
</dbReference>
<evidence type="ECO:0000313" key="7">
    <source>
        <dbReference type="EMBL" id="ASD64180.1"/>
    </source>
</evidence>
<evidence type="ECO:0000313" key="8">
    <source>
        <dbReference type="Proteomes" id="UP000197003"/>
    </source>
</evidence>
<organism evidence="7 8">
    <name type="scientific">Bdellovibrio bacteriovorus</name>
    <dbReference type="NCBI Taxonomy" id="959"/>
    <lineage>
        <taxon>Bacteria</taxon>
        <taxon>Pseudomonadati</taxon>
        <taxon>Bdellovibrionota</taxon>
        <taxon>Bdellovibrionia</taxon>
        <taxon>Bdellovibrionales</taxon>
        <taxon>Pseudobdellovibrionaceae</taxon>
        <taxon>Bdellovibrio</taxon>
    </lineage>
</organism>
<name>A0A1Z3N9N1_BDEBC</name>
<dbReference type="Pfam" id="PF12848">
    <property type="entry name" value="ABC_tran_Xtn"/>
    <property type="match status" value="1"/>
</dbReference>
<dbReference type="RefSeq" id="WP_088565659.1">
    <property type="nucleotide sequence ID" value="NZ_CP020946.1"/>
</dbReference>
<comment type="catalytic activity">
    <reaction evidence="4">
        <text>ATP + H2O = ADP + phosphate + H(+)</text>
        <dbReference type="Rhea" id="RHEA:13065"/>
        <dbReference type="ChEBI" id="CHEBI:15377"/>
        <dbReference type="ChEBI" id="CHEBI:15378"/>
        <dbReference type="ChEBI" id="CHEBI:30616"/>
        <dbReference type="ChEBI" id="CHEBI:43474"/>
        <dbReference type="ChEBI" id="CHEBI:456216"/>
    </reaction>
</comment>
<dbReference type="OrthoDB" id="5287952at2"/>
<dbReference type="EMBL" id="CP020946">
    <property type="protein sequence ID" value="ASD64180.1"/>
    <property type="molecule type" value="Genomic_DNA"/>
</dbReference>
<dbReference type="GO" id="GO:0005524">
    <property type="term" value="F:ATP binding"/>
    <property type="evidence" value="ECO:0007669"/>
    <property type="project" value="UniProtKB-KW"/>
</dbReference>
<sequence length="543" mass="60544">MIHLSNITKQQGNKVLYRNGSFQINAGEKIGLVGPNGAGKTTIFRIIMGEEGIDGGTISKSDRTVIGYFSQNIEEMKGKSALEEVKSAVGNIGDMQARMQECEAKLADPDLDPDEMMKILEVYGELQGEFERLGGYDLESRAAEILTGLGIGPDDYHRPCESFSGGWKMRIALAKILALNPEVLLMDEPTNHLDVESIVWLEEWLVNFKGAILMTSHDRDFMNRLVGKIVEIANKTITVYGGNYDFYEKERDIRKEQLIAAAKRQEDMLAKEEEFIARFAARASHAAQVQSRVKKLEKIDRIEIPDEEAEIKFEWPVPARGGDEVVKLEGLSKIWTRDDGKEKLVFSGANALVKRLDRIAVVGVNGAGKSTLLKIIAGHAEATEGKMTLGASITLGYFSQNSLDVLDPKMTIVDEVHSRIPNAGMGTVRSLLGAFKFSGEEAEKKISILSGGEKSRVVLACILAQPVNLLILDEPTNHLDIKSRELLLDAIKNFPGTVMIVSHDRHFLREVTTRVFEVDKNQIRIYDGDYEYYQHKKQQEQMA</sequence>
<evidence type="ECO:0000256" key="5">
    <source>
        <dbReference type="ARBA" id="ARBA00061478"/>
    </source>
</evidence>
<accession>A0A1Z3N9N1</accession>
<dbReference type="InterPro" id="IPR017871">
    <property type="entry name" value="ABC_transporter-like_CS"/>
</dbReference>
<dbReference type="InterPro" id="IPR003593">
    <property type="entry name" value="AAA+_ATPase"/>
</dbReference>
<dbReference type="PROSITE" id="PS00211">
    <property type="entry name" value="ABC_TRANSPORTER_1"/>
    <property type="match status" value="2"/>
</dbReference>
<proteinExistence type="inferred from homology"/>
<dbReference type="InterPro" id="IPR032781">
    <property type="entry name" value="ABC_tran_Xtn"/>
</dbReference>
<dbReference type="InterPro" id="IPR051309">
    <property type="entry name" value="ABCF_ATPase"/>
</dbReference>
<dbReference type="GO" id="GO:0016740">
    <property type="term" value="F:transferase activity"/>
    <property type="evidence" value="ECO:0007669"/>
    <property type="project" value="UniProtKB-KW"/>
</dbReference>
<keyword evidence="2" id="KW-0547">Nucleotide-binding</keyword>
<evidence type="ECO:0000256" key="1">
    <source>
        <dbReference type="ARBA" id="ARBA00022737"/>
    </source>
</evidence>
<dbReference type="InterPro" id="IPR003439">
    <property type="entry name" value="ABC_transporter-like_ATP-bd"/>
</dbReference>
<dbReference type="GO" id="GO:0016887">
    <property type="term" value="F:ATP hydrolysis activity"/>
    <property type="evidence" value="ECO:0007669"/>
    <property type="project" value="InterPro"/>
</dbReference>